<comment type="caution">
    <text evidence="2">The sequence shown here is derived from an EMBL/GenBank/DDBJ whole genome shotgun (WGS) entry which is preliminary data.</text>
</comment>
<dbReference type="AlphaFoldDB" id="A0AAV4U9L9"/>
<keyword evidence="1" id="KW-0732">Signal</keyword>
<proteinExistence type="predicted"/>
<evidence type="ECO:0000256" key="1">
    <source>
        <dbReference type="SAM" id="SignalP"/>
    </source>
</evidence>
<evidence type="ECO:0008006" key="4">
    <source>
        <dbReference type="Google" id="ProtNLM"/>
    </source>
</evidence>
<accession>A0AAV4U9L9</accession>
<name>A0AAV4U9L9_CAEEX</name>
<sequence>MHAPCDVTLCLAWLDVTNAFGAVPLQAIDDALRAAQAGDTLRNLVNFVYGTVIFSRPKGCRTQSASEQGSNKVVPQWPPF</sequence>
<keyword evidence="3" id="KW-1185">Reference proteome</keyword>
<organism evidence="2 3">
    <name type="scientific">Caerostris extrusa</name>
    <name type="common">Bark spider</name>
    <name type="synonym">Caerostris bankana</name>
    <dbReference type="NCBI Taxonomy" id="172846"/>
    <lineage>
        <taxon>Eukaryota</taxon>
        <taxon>Metazoa</taxon>
        <taxon>Ecdysozoa</taxon>
        <taxon>Arthropoda</taxon>
        <taxon>Chelicerata</taxon>
        <taxon>Arachnida</taxon>
        <taxon>Araneae</taxon>
        <taxon>Araneomorphae</taxon>
        <taxon>Entelegynae</taxon>
        <taxon>Araneoidea</taxon>
        <taxon>Araneidae</taxon>
        <taxon>Caerostris</taxon>
    </lineage>
</organism>
<evidence type="ECO:0000313" key="3">
    <source>
        <dbReference type="Proteomes" id="UP001054945"/>
    </source>
</evidence>
<dbReference type="EMBL" id="BPLR01012515">
    <property type="protein sequence ID" value="GIY54448.1"/>
    <property type="molecule type" value="Genomic_DNA"/>
</dbReference>
<dbReference type="Proteomes" id="UP001054945">
    <property type="component" value="Unassembled WGS sequence"/>
</dbReference>
<evidence type="ECO:0000313" key="2">
    <source>
        <dbReference type="EMBL" id="GIY54448.1"/>
    </source>
</evidence>
<protein>
    <recommendedName>
        <fullName evidence="4">Reverse transcriptase domain-containing protein</fullName>
    </recommendedName>
</protein>
<feature type="chain" id="PRO_5043685869" description="Reverse transcriptase domain-containing protein" evidence="1">
    <location>
        <begin position="20"/>
        <end position="80"/>
    </location>
</feature>
<gene>
    <name evidence="2" type="ORF">CEXT_230331</name>
</gene>
<reference evidence="2 3" key="1">
    <citation type="submission" date="2021-06" db="EMBL/GenBank/DDBJ databases">
        <title>Caerostris extrusa draft genome.</title>
        <authorList>
            <person name="Kono N."/>
            <person name="Arakawa K."/>
        </authorList>
    </citation>
    <scope>NUCLEOTIDE SEQUENCE [LARGE SCALE GENOMIC DNA]</scope>
</reference>
<feature type="signal peptide" evidence="1">
    <location>
        <begin position="1"/>
        <end position="19"/>
    </location>
</feature>